<evidence type="ECO:0000313" key="3">
    <source>
        <dbReference type="Proteomes" id="UP000001283"/>
    </source>
</evidence>
<evidence type="ECO:0000313" key="2">
    <source>
        <dbReference type="EMBL" id="AEN89930.1"/>
    </source>
</evidence>
<reference evidence="2 3" key="1">
    <citation type="journal article" date="2011" name="J. Bacteriol.">
        <title>Complete genome sequence of the industrial strain Bacillus megaterium WSH-002.</title>
        <authorList>
            <person name="Liu L."/>
            <person name="Li Y."/>
            <person name="Zhang J."/>
            <person name="Zou W."/>
            <person name="Zhou Z."/>
            <person name="Liu J."/>
            <person name="Li X."/>
            <person name="Wang L."/>
            <person name="Chen J."/>
        </authorList>
    </citation>
    <scope>NUCLEOTIDE SEQUENCE [LARGE SCALE GENOMIC DNA]</scope>
    <source>
        <strain evidence="2 3">WSH-002</strain>
    </source>
</reference>
<proteinExistence type="predicted"/>
<dbReference type="AlphaFoldDB" id="A0A8D3X1G2"/>
<name>A0A8D3X1G2_PRIMW</name>
<dbReference type="PROSITE" id="PS51257">
    <property type="entry name" value="PROKAR_LIPOPROTEIN"/>
    <property type="match status" value="1"/>
</dbReference>
<keyword evidence="1" id="KW-1133">Transmembrane helix</keyword>
<sequence>MEGIVIKKIAILLVGGLLSCGGYMLYYATLGELKKKKGVLR</sequence>
<gene>
    <name evidence="2" type="ORF">BMWSH_3048</name>
</gene>
<dbReference type="KEGG" id="bmh:BMWSH_3048"/>
<keyword evidence="1" id="KW-0472">Membrane</keyword>
<evidence type="ECO:0000256" key="1">
    <source>
        <dbReference type="SAM" id="Phobius"/>
    </source>
</evidence>
<keyword evidence="1" id="KW-0812">Transmembrane</keyword>
<protein>
    <submittedName>
        <fullName evidence="2">Uncharacterized protein</fullName>
    </submittedName>
</protein>
<dbReference type="Proteomes" id="UP000001283">
    <property type="component" value="Chromosome"/>
</dbReference>
<accession>A0A8D3X1G2</accession>
<feature type="transmembrane region" description="Helical" evidence="1">
    <location>
        <begin position="6"/>
        <end position="28"/>
    </location>
</feature>
<organism evidence="2 3">
    <name type="scientific">Priestia megaterium (strain WSH-002)</name>
    <name type="common">Bacillus megaterium</name>
    <dbReference type="NCBI Taxonomy" id="1006007"/>
    <lineage>
        <taxon>Bacteria</taxon>
        <taxon>Bacillati</taxon>
        <taxon>Bacillota</taxon>
        <taxon>Bacilli</taxon>
        <taxon>Bacillales</taxon>
        <taxon>Bacillaceae</taxon>
        <taxon>Priestia</taxon>
    </lineage>
</organism>
<dbReference type="EMBL" id="CP003017">
    <property type="protein sequence ID" value="AEN89930.1"/>
    <property type="molecule type" value="Genomic_DNA"/>
</dbReference>